<dbReference type="RefSeq" id="WP_224611015.1">
    <property type="nucleotide sequence ID" value="NZ_JAIQXV010000016.1"/>
</dbReference>
<gene>
    <name evidence="2" type="ORF">ACFP90_21425</name>
</gene>
<feature type="signal peptide" evidence="1">
    <location>
        <begin position="1"/>
        <end position="21"/>
    </location>
</feature>
<name>A0ABW1ZPK9_9DEIO</name>
<evidence type="ECO:0000313" key="2">
    <source>
        <dbReference type="EMBL" id="MFC6662621.1"/>
    </source>
</evidence>
<evidence type="ECO:0000313" key="3">
    <source>
        <dbReference type="Proteomes" id="UP001596317"/>
    </source>
</evidence>
<accession>A0ABW1ZPK9</accession>
<reference evidence="3" key="1">
    <citation type="journal article" date="2019" name="Int. J. Syst. Evol. Microbiol.">
        <title>The Global Catalogue of Microorganisms (GCM) 10K type strain sequencing project: providing services to taxonomists for standard genome sequencing and annotation.</title>
        <authorList>
            <consortium name="The Broad Institute Genomics Platform"/>
            <consortium name="The Broad Institute Genome Sequencing Center for Infectious Disease"/>
            <person name="Wu L."/>
            <person name="Ma J."/>
        </authorList>
    </citation>
    <scope>NUCLEOTIDE SEQUENCE [LARGE SCALE GENOMIC DNA]</scope>
    <source>
        <strain evidence="3">CCUG 63830</strain>
    </source>
</reference>
<keyword evidence="1" id="KW-0732">Signal</keyword>
<protein>
    <submittedName>
        <fullName evidence="2">Uncharacterized protein</fullName>
    </submittedName>
</protein>
<feature type="chain" id="PRO_5046872207" evidence="1">
    <location>
        <begin position="22"/>
        <end position="299"/>
    </location>
</feature>
<proteinExistence type="predicted"/>
<dbReference type="EMBL" id="JBHSWB010000002">
    <property type="protein sequence ID" value="MFC6662621.1"/>
    <property type="molecule type" value="Genomic_DNA"/>
</dbReference>
<dbReference type="Proteomes" id="UP001596317">
    <property type="component" value="Unassembled WGS sequence"/>
</dbReference>
<organism evidence="2 3">
    <name type="scientific">Deinococcus multiflagellatus</name>
    <dbReference type="NCBI Taxonomy" id="1656887"/>
    <lineage>
        <taxon>Bacteria</taxon>
        <taxon>Thermotogati</taxon>
        <taxon>Deinococcota</taxon>
        <taxon>Deinococci</taxon>
        <taxon>Deinococcales</taxon>
        <taxon>Deinococcaceae</taxon>
        <taxon>Deinococcus</taxon>
    </lineage>
</organism>
<sequence length="299" mass="31129">MKKLLLSAALLLSTASAQLTAPAGSSPYLGANITRTYSVDDLMTRPGLLAIGKGDLYTLDFPSDVVAVVTPQSASLDIPEPIGNVLSITSKVSNGTAQMTVYLENGKYAQFMLTFTPGGTGMKRIKVLDVPKIDYAQPIPAPVPAATSMPSFTAPAPIFTPTTAKTVTGVSTDRQQVQSVLAPVAGLPAAVPAITRAQPEWLTFGAALAPEAQGDVLAVTVTNSGARPLVFNGKDVAVTVDGRQMLATSAAEIRVEPGQTQRIVLTLGGRVEPGAALTLEWLAFDAGANAFYRVATRTF</sequence>
<comment type="caution">
    <text evidence="2">The sequence shown here is derived from an EMBL/GenBank/DDBJ whole genome shotgun (WGS) entry which is preliminary data.</text>
</comment>
<evidence type="ECO:0000256" key="1">
    <source>
        <dbReference type="SAM" id="SignalP"/>
    </source>
</evidence>
<keyword evidence="3" id="KW-1185">Reference proteome</keyword>